<evidence type="ECO:0000256" key="1">
    <source>
        <dbReference type="SAM" id="Phobius"/>
    </source>
</evidence>
<gene>
    <name evidence="2" type="ORF">LMG27177_05254</name>
</gene>
<evidence type="ECO:0000313" key="2">
    <source>
        <dbReference type="EMBL" id="CAB3802623.1"/>
    </source>
</evidence>
<name>A0A6J5GKQ6_9BURK</name>
<keyword evidence="1" id="KW-0812">Transmembrane</keyword>
<keyword evidence="1" id="KW-1133">Transmembrane helix</keyword>
<reference evidence="2 3" key="1">
    <citation type="submission" date="2020-04" db="EMBL/GenBank/DDBJ databases">
        <authorList>
            <person name="De Canck E."/>
        </authorList>
    </citation>
    <scope>NUCLEOTIDE SEQUENCE [LARGE SCALE GENOMIC DNA]</scope>
    <source>
        <strain evidence="2 3">LMG 27177</strain>
    </source>
</reference>
<dbReference type="EMBL" id="CADIKI010000018">
    <property type="protein sequence ID" value="CAB3802623.1"/>
    <property type="molecule type" value="Genomic_DNA"/>
</dbReference>
<dbReference type="Proteomes" id="UP000494252">
    <property type="component" value="Unassembled WGS sequence"/>
</dbReference>
<accession>A0A6J5GKQ6</accession>
<protein>
    <submittedName>
        <fullName evidence="2">Uncharacterized protein</fullName>
    </submittedName>
</protein>
<organism evidence="2 3">
    <name type="scientific">Paraburkholderia fynbosensis</name>
    <dbReference type="NCBI Taxonomy" id="1200993"/>
    <lineage>
        <taxon>Bacteria</taxon>
        <taxon>Pseudomonadati</taxon>
        <taxon>Pseudomonadota</taxon>
        <taxon>Betaproteobacteria</taxon>
        <taxon>Burkholderiales</taxon>
        <taxon>Burkholderiaceae</taxon>
        <taxon>Paraburkholderia</taxon>
    </lineage>
</organism>
<dbReference type="AlphaFoldDB" id="A0A6J5GKQ6"/>
<dbReference type="RefSeq" id="WP_175164438.1">
    <property type="nucleotide sequence ID" value="NZ_CADIKI010000018.1"/>
</dbReference>
<keyword evidence="1" id="KW-0472">Membrane</keyword>
<keyword evidence="3" id="KW-1185">Reference proteome</keyword>
<evidence type="ECO:0000313" key="3">
    <source>
        <dbReference type="Proteomes" id="UP000494252"/>
    </source>
</evidence>
<sequence length="61" mass="7111">MALDRFDAWWSGLRYVRRSAVLRLLATVPVFSYAITLVLMEHQSKAIAQRLVRYLERNTAS</sequence>
<proteinExistence type="predicted"/>
<feature type="transmembrane region" description="Helical" evidence="1">
    <location>
        <begin position="20"/>
        <end position="40"/>
    </location>
</feature>